<feature type="transmembrane region" description="Helical" evidence="1">
    <location>
        <begin position="12"/>
        <end position="29"/>
    </location>
</feature>
<keyword evidence="1" id="KW-0812">Transmembrane</keyword>
<sequence>MFKTVIFYLGRALQLIGMAMAAFAIFVYFNQDGKSGIMLKWGFAGLVEFYVGYGLTALAGSKK</sequence>
<keyword evidence="1" id="KW-0472">Membrane</keyword>
<evidence type="ECO:0000256" key="1">
    <source>
        <dbReference type="SAM" id="Phobius"/>
    </source>
</evidence>
<organism evidence="2">
    <name type="scientific">hydrothermal vent metagenome</name>
    <dbReference type="NCBI Taxonomy" id="652676"/>
    <lineage>
        <taxon>unclassified sequences</taxon>
        <taxon>metagenomes</taxon>
        <taxon>ecological metagenomes</taxon>
    </lineage>
</organism>
<evidence type="ECO:0000313" key="2">
    <source>
        <dbReference type="EMBL" id="VAX15108.1"/>
    </source>
</evidence>
<proteinExistence type="predicted"/>
<reference evidence="2" key="1">
    <citation type="submission" date="2018-06" db="EMBL/GenBank/DDBJ databases">
        <authorList>
            <person name="Zhirakovskaya E."/>
        </authorList>
    </citation>
    <scope>NUCLEOTIDE SEQUENCE</scope>
</reference>
<feature type="transmembrane region" description="Helical" evidence="1">
    <location>
        <begin position="41"/>
        <end position="60"/>
    </location>
</feature>
<accession>A0A3B1BUA6</accession>
<keyword evidence="1" id="KW-1133">Transmembrane helix</keyword>
<name>A0A3B1BUA6_9ZZZZ</name>
<dbReference type="EMBL" id="UOGC01000003">
    <property type="protein sequence ID" value="VAX15108.1"/>
    <property type="molecule type" value="Genomic_DNA"/>
</dbReference>
<protein>
    <submittedName>
        <fullName evidence="2">Uncharacterized protein</fullName>
    </submittedName>
</protein>
<gene>
    <name evidence="2" type="ORF">MNBD_NITROSPINAE01-1476</name>
</gene>
<dbReference type="AlphaFoldDB" id="A0A3B1BUA6"/>